<gene>
    <name evidence="2" type="ORF">SAMN05216574_106208</name>
</gene>
<dbReference type="EMBL" id="FOND01000006">
    <property type="protein sequence ID" value="SFE86677.1"/>
    <property type="molecule type" value="Genomic_DNA"/>
</dbReference>
<evidence type="ECO:0000313" key="2">
    <source>
        <dbReference type="EMBL" id="SFE86677.1"/>
    </source>
</evidence>
<keyword evidence="3" id="KW-1185">Reference proteome</keyword>
<protein>
    <submittedName>
        <fullName evidence="2">Menaquinone-dependent protoporphyrinogen oxidase</fullName>
    </submittedName>
</protein>
<dbReference type="InterPro" id="IPR029039">
    <property type="entry name" value="Flavoprotein-like_sf"/>
</dbReference>
<evidence type="ECO:0000259" key="1">
    <source>
        <dbReference type="Pfam" id="PF12724"/>
    </source>
</evidence>
<dbReference type="AlphaFoldDB" id="A0A1I2E1V2"/>
<dbReference type="InterPro" id="IPR026816">
    <property type="entry name" value="Flavodoxin_dom"/>
</dbReference>
<organism evidence="2 3">
    <name type="scientific">Blastococcus tunisiensis</name>
    <dbReference type="NCBI Taxonomy" id="1798228"/>
    <lineage>
        <taxon>Bacteria</taxon>
        <taxon>Bacillati</taxon>
        <taxon>Actinomycetota</taxon>
        <taxon>Actinomycetes</taxon>
        <taxon>Geodermatophilales</taxon>
        <taxon>Geodermatophilaceae</taxon>
        <taxon>Blastococcus</taxon>
    </lineage>
</organism>
<dbReference type="SUPFAM" id="SSF52218">
    <property type="entry name" value="Flavoproteins"/>
    <property type="match status" value="1"/>
</dbReference>
<dbReference type="Gene3D" id="3.40.50.360">
    <property type="match status" value="1"/>
</dbReference>
<sequence>MLHGTLGRMEETTRVLVGYATANGSTAGVAERIATGLRGAGREVDCRPVGPDLAPDRYDAVVLGSAVHDMAWLPPAVDFVHRMSSTVPTWFFSVGGVQPAGPLTRRLAAGEVARVERGFPPEFRNREHRLFAGVVRMAGLALWGRLFWRLIGGRDGDHRDWPAIDAWARDIGTDLAGRGDRQERAPS</sequence>
<evidence type="ECO:0000313" key="3">
    <source>
        <dbReference type="Proteomes" id="UP000198589"/>
    </source>
</evidence>
<reference evidence="3" key="1">
    <citation type="submission" date="2016-10" db="EMBL/GenBank/DDBJ databases">
        <authorList>
            <person name="Varghese N."/>
            <person name="Submissions S."/>
        </authorList>
    </citation>
    <scope>NUCLEOTIDE SEQUENCE [LARGE SCALE GENOMIC DNA]</scope>
    <source>
        <strain evidence="3">DSM 46838</strain>
    </source>
</reference>
<dbReference type="Pfam" id="PF12724">
    <property type="entry name" value="Flavodoxin_5"/>
    <property type="match status" value="1"/>
</dbReference>
<proteinExistence type="predicted"/>
<feature type="domain" description="Flavodoxin" evidence="1">
    <location>
        <begin position="16"/>
        <end position="152"/>
    </location>
</feature>
<name>A0A1I2E1V2_9ACTN</name>
<dbReference type="Proteomes" id="UP000198589">
    <property type="component" value="Unassembled WGS sequence"/>
</dbReference>
<accession>A0A1I2E1V2</accession>
<dbReference type="STRING" id="1798228.SAMN05216574_106208"/>